<evidence type="ECO:0000313" key="4">
    <source>
        <dbReference type="Proteomes" id="UP000243297"/>
    </source>
</evidence>
<dbReference type="Pfam" id="PF00575">
    <property type="entry name" value="S1"/>
    <property type="match status" value="1"/>
</dbReference>
<protein>
    <submittedName>
        <fullName evidence="3">General stress protein 13</fullName>
    </submittedName>
</protein>
<dbReference type="PROSITE" id="PS50126">
    <property type="entry name" value="S1"/>
    <property type="match status" value="1"/>
</dbReference>
<dbReference type="Gene3D" id="2.40.50.140">
    <property type="entry name" value="Nucleic acid-binding proteins"/>
    <property type="match status" value="1"/>
</dbReference>
<dbReference type="NCBIfam" id="NF040579">
    <property type="entry name" value="S1_dom_CvfD"/>
    <property type="match status" value="1"/>
</dbReference>
<dbReference type="RefSeq" id="WP_078712556.1">
    <property type="nucleotide sequence ID" value="NZ_FUWY01000007.1"/>
</dbReference>
<dbReference type="InterPro" id="IPR050437">
    <property type="entry name" value="Ribos_protein_bS1-like"/>
</dbReference>
<dbReference type="OrthoDB" id="9804077at2"/>
<dbReference type="SMART" id="SM00316">
    <property type="entry name" value="S1"/>
    <property type="match status" value="1"/>
</dbReference>
<dbReference type="AlphaFoldDB" id="A0A1T4PVL6"/>
<organism evidence="3 4">
    <name type="scientific">Anaerorhabdus furcosa</name>
    <dbReference type="NCBI Taxonomy" id="118967"/>
    <lineage>
        <taxon>Bacteria</taxon>
        <taxon>Bacillati</taxon>
        <taxon>Bacillota</taxon>
        <taxon>Erysipelotrichia</taxon>
        <taxon>Erysipelotrichales</taxon>
        <taxon>Erysipelotrichaceae</taxon>
        <taxon>Anaerorhabdus</taxon>
    </lineage>
</organism>
<dbReference type="FunFam" id="2.40.50.140:FF:000103">
    <property type="entry name" value="protein RRP5 homolog"/>
    <property type="match status" value="1"/>
</dbReference>
<proteinExistence type="predicted"/>
<dbReference type="PANTHER" id="PTHR10724">
    <property type="entry name" value="30S RIBOSOMAL PROTEIN S1"/>
    <property type="match status" value="1"/>
</dbReference>
<dbReference type="SUPFAM" id="SSF50249">
    <property type="entry name" value="Nucleic acid-binding proteins"/>
    <property type="match status" value="1"/>
</dbReference>
<dbReference type="GO" id="GO:0003729">
    <property type="term" value="F:mRNA binding"/>
    <property type="evidence" value="ECO:0007669"/>
    <property type="project" value="TreeGrafter"/>
</dbReference>
<sequence>MQYHIGQIVEGKITGIQAYGAFVSIDENTKGLVHISEISDGYVKDVSNFVSLNDTVRFKIIDFDEKTSQARLSLKAVQPNRFRKERKHQKMGTVPVMRLGFKSIQDKMDQWIEEAKEEKV</sequence>
<dbReference type="InterPro" id="IPR003029">
    <property type="entry name" value="S1_domain"/>
</dbReference>
<dbReference type="STRING" id="118967.SAMN02745191_2160"/>
<reference evidence="4" key="1">
    <citation type="submission" date="2017-02" db="EMBL/GenBank/DDBJ databases">
        <authorList>
            <person name="Varghese N."/>
            <person name="Submissions S."/>
        </authorList>
    </citation>
    <scope>NUCLEOTIDE SEQUENCE [LARGE SCALE GENOMIC DNA]</scope>
    <source>
        <strain evidence="4">ATCC 25662</strain>
    </source>
</reference>
<dbReference type="GO" id="GO:0003735">
    <property type="term" value="F:structural constituent of ribosome"/>
    <property type="evidence" value="ECO:0007669"/>
    <property type="project" value="TreeGrafter"/>
</dbReference>
<gene>
    <name evidence="3" type="ORF">SAMN02745191_2160</name>
</gene>
<keyword evidence="4" id="KW-1185">Reference proteome</keyword>
<feature type="domain" description="S1 motif" evidence="2">
    <location>
        <begin position="6"/>
        <end position="75"/>
    </location>
</feature>
<dbReference type="InterPro" id="IPR012340">
    <property type="entry name" value="NA-bd_OB-fold"/>
</dbReference>
<evidence type="ECO:0000256" key="1">
    <source>
        <dbReference type="ARBA" id="ARBA00025604"/>
    </source>
</evidence>
<accession>A0A1T4PVL6</accession>
<evidence type="ECO:0000259" key="2">
    <source>
        <dbReference type="PROSITE" id="PS50126"/>
    </source>
</evidence>
<dbReference type="Proteomes" id="UP000243297">
    <property type="component" value="Unassembled WGS sequence"/>
</dbReference>
<comment type="function">
    <text evidence="1">Binds mRNA; thus facilitating recognition of the initiation point. It is needed to translate mRNA with a short Shine-Dalgarno (SD) purine-rich sequence.</text>
</comment>
<dbReference type="EMBL" id="FUWY01000007">
    <property type="protein sequence ID" value="SJZ94958.1"/>
    <property type="molecule type" value="Genomic_DNA"/>
</dbReference>
<dbReference type="GO" id="GO:0006412">
    <property type="term" value="P:translation"/>
    <property type="evidence" value="ECO:0007669"/>
    <property type="project" value="TreeGrafter"/>
</dbReference>
<name>A0A1T4PVL6_9FIRM</name>
<evidence type="ECO:0000313" key="3">
    <source>
        <dbReference type="EMBL" id="SJZ94958.1"/>
    </source>
</evidence>